<evidence type="ECO:0000256" key="6">
    <source>
        <dbReference type="ARBA" id="ARBA00038076"/>
    </source>
</evidence>
<name>A0A1I2UDV8_9FIRM</name>
<protein>
    <submittedName>
        <fullName evidence="10">Putative ABC transport system permease protein</fullName>
    </submittedName>
</protein>
<feature type="transmembrane region" description="Helical" evidence="7">
    <location>
        <begin position="266"/>
        <end position="294"/>
    </location>
</feature>
<keyword evidence="3 7" id="KW-0812">Transmembrane</keyword>
<dbReference type="InterPro" id="IPR003838">
    <property type="entry name" value="ABC3_permease_C"/>
</dbReference>
<evidence type="ECO:0000256" key="1">
    <source>
        <dbReference type="ARBA" id="ARBA00004651"/>
    </source>
</evidence>
<sequence>MNLLESILVALEGIKANKLRSFLTTLGIIIGIAAVIAVVAIGQGGRAMLMAEMEKIGTNIFAIYVDWGSGEQPTGRMFELSDVQVLKDKVPGISYLSANSVNMADVRGSKDKKNSQVWGVSPDYEHIRKLNLKSGRFFSKEDDSLGRKVAVLDEALADEIFGRSEPVGNKVSIGSTPFRVVGVVAKGDSMLGFSEEARVFIPSRSWHNMFGNYINNLEGSAVSREKVQETMDQAVKVLERRHRSSAQYISYSMEQQMQSANQITGIMTLIIGAIAGISLLVGGIGVMNIMLVSVTERTREIGIRKALGARRRDILTQFLIESVVLCILGGIIGMALGIGGAFLIAKLAKWPPLVSWWTALLAFTFSAAIGIIFGILPANKAAKLDPIEALRRD</sequence>
<evidence type="ECO:0000256" key="3">
    <source>
        <dbReference type="ARBA" id="ARBA00022692"/>
    </source>
</evidence>
<dbReference type="Pfam" id="PF02687">
    <property type="entry name" value="FtsX"/>
    <property type="match status" value="1"/>
</dbReference>
<keyword evidence="5 7" id="KW-0472">Membrane</keyword>
<feature type="transmembrane region" description="Helical" evidence="7">
    <location>
        <begin position="315"/>
        <end position="344"/>
    </location>
</feature>
<dbReference type="Pfam" id="PF12704">
    <property type="entry name" value="MacB_PCD"/>
    <property type="match status" value="1"/>
</dbReference>
<dbReference type="InterPro" id="IPR025857">
    <property type="entry name" value="MacB_PCD"/>
</dbReference>
<reference evidence="11" key="1">
    <citation type="submission" date="2016-10" db="EMBL/GenBank/DDBJ databases">
        <authorList>
            <person name="Varghese N."/>
            <person name="Submissions S."/>
        </authorList>
    </citation>
    <scope>NUCLEOTIDE SEQUENCE [LARGE SCALE GENOMIC DNA]</scope>
    <source>
        <strain evidence="11">DSM 17038</strain>
    </source>
</reference>
<dbReference type="PANTHER" id="PTHR30572:SF4">
    <property type="entry name" value="ABC TRANSPORTER PERMEASE YTRF"/>
    <property type="match status" value="1"/>
</dbReference>
<feature type="transmembrane region" description="Helical" evidence="7">
    <location>
        <begin position="356"/>
        <end position="376"/>
    </location>
</feature>
<evidence type="ECO:0000259" key="9">
    <source>
        <dbReference type="Pfam" id="PF12704"/>
    </source>
</evidence>
<accession>A0A1I2UDV8</accession>
<feature type="transmembrane region" description="Helical" evidence="7">
    <location>
        <begin position="21"/>
        <end position="42"/>
    </location>
</feature>
<evidence type="ECO:0000259" key="8">
    <source>
        <dbReference type="Pfam" id="PF02687"/>
    </source>
</evidence>
<evidence type="ECO:0000256" key="2">
    <source>
        <dbReference type="ARBA" id="ARBA00022475"/>
    </source>
</evidence>
<organism evidence="10 11">
    <name type="scientific">Desulfotruncus arcticus DSM 17038</name>
    <dbReference type="NCBI Taxonomy" id="1121424"/>
    <lineage>
        <taxon>Bacteria</taxon>
        <taxon>Bacillati</taxon>
        <taxon>Bacillota</taxon>
        <taxon>Clostridia</taxon>
        <taxon>Eubacteriales</taxon>
        <taxon>Desulfallaceae</taxon>
        <taxon>Desulfotruncus</taxon>
    </lineage>
</organism>
<feature type="domain" description="MacB-like periplasmic core" evidence="9">
    <location>
        <begin position="21"/>
        <end position="234"/>
    </location>
</feature>
<evidence type="ECO:0000313" key="11">
    <source>
        <dbReference type="Proteomes" id="UP000199337"/>
    </source>
</evidence>
<keyword evidence="11" id="KW-1185">Reference proteome</keyword>
<comment type="subcellular location">
    <subcellularLocation>
        <location evidence="1">Cell membrane</location>
        <topology evidence="1">Multi-pass membrane protein</topology>
    </subcellularLocation>
</comment>
<gene>
    <name evidence="10" type="ORF">SAMN05660649_02536</name>
</gene>
<dbReference type="EMBL" id="FOOX01000008">
    <property type="protein sequence ID" value="SFG72861.1"/>
    <property type="molecule type" value="Genomic_DNA"/>
</dbReference>
<dbReference type="GO" id="GO:0005886">
    <property type="term" value="C:plasma membrane"/>
    <property type="evidence" value="ECO:0007669"/>
    <property type="project" value="UniProtKB-SubCell"/>
</dbReference>
<dbReference type="OrthoDB" id="9770036at2"/>
<dbReference type="InterPro" id="IPR050250">
    <property type="entry name" value="Macrolide_Exporter_MacB"/>
</dbReference>
<proteinExistence type="inferred from homology"/>
<dbReference type="PANTHER" id="PTHR30572">
    <property type="entry name" value="MEMBRANE COMPONENT OF TRANSPORTER-RELATED"/>
    <property type="match status" value="1"/>
</dbReference>
<evidence type="ECO:0000256" key="4">
    <source>
        <dbReference type="ARBA" id="ARBA00022989"/>
    </source>
</evidence>
<comment type="similarity">
    <text evidence="6">Belongs to the ABC-4 integral membrane protein family.</text>
</comment>
<keyword evidence="4 7" id="KW-1133">Transmembrane helix</keyword>
<dbReference type="GO" id="GO:0022857">
    <property type="term" value="F:transmembrane transporter activity"/>
    <property type="evidence" value="ECO:0007669"/>
    <property type="project" value="TreeGrafter"/>
</dbReference>
<evidence type="ECO:0000313" key="10">
    <source>
        <dbReference type="EMBL" id="SFG72861.1"/>
    </source>
</evidence>
<keyword evidence="2" id="KW-1003">Cell membrane</keyword>
<feature type="domain" description="ABC3 transporter permease C-terminal" evidence="8">
    <location>
        <begin position="273"/>
        <end position="386"/>
    </location>
</feature>
<evidence type="ECO:0000256" key="7">
    <source>
        <dbReference type="SAM" id="Phobius"/>
    </source>
</evidence>
<dbReference type="RefSeq" id="WP_092471732.1">
    <property type="nucleotide sequence ID" value="NZ_FOOX01000008.1"/>
</dbReference>
<evidence type="ECO:0000256" key="5">
    <source>
        <dbReference type="ARBA" id="ARBA00023136"/>
    </source>
</evidence>
<dbReference type="AlphaFoldDB" id="A0A1I2UDV8"/>
<dbReference type="STRING" id="341036.SAMN05660649_02536"/>
<dbReference type="Proteomes" id="UP000199337">
    <property type="component" value="Unassembled WGS sequence"/>
</dbReference>